<dbReference type="KEGG" id="pfj:MYCFIDRAFT_170867"/>
<dbReference type="RefSeq" id="XP_007922047.1">
    <property type="nucleotide sequence ID" value="XM_007923856.1"/>
</dbReference>
<dbReference type="EMBL" id="KB446555">
    <property type="protein sequence ID" value="EME89409.1"/>
    <property type="molecule type" value="Genomic_DNA"/>
</dbReference>
<sequence>MKSSTRQRYKCRRLCWQSFCRAVSLVKFPSLPFPLRSKASVSDEVPVRSVQRERQAQTIFLAFFRA</sequence>
<accession>N1Q958</accession>
<protein>
    <submittedName>
        <fullName evidence="1">Uncharacterized protein</fullName>
    </submittedName>
</protein>
<name>N1Q958_PSEFD</name>
<dbReference type="HOGENOM" id="CLU_2832261_0_0_1"/>
<dbReference type="VEuPathDB" id="FungiDB:MYCFIDRAFT_170867"/>
<dbReference type="Proteomes" id="UP000016932">
    <property type="component" value="Unassembled WGS sequence"/>
</dbReference>
<evidence type="ECO:0000313" key="1">
    <source>
        <dbReference type="EMBL" id="EME89409.1"/>
    </source>
</evidence>
<dbReference type="GeneID" id="19332552"/>
<reference evidence="1 2" key="1">
    <citation type="journal article" date="2012" name="PLoS Pathog.">
        <title>Diverse lifestyles and strategies of plant pathogenesis encoded in the genomes of eighteen Dothideomycetes fungi.</title>
        <authorList>
            <person name="Ohm R.A."/>
            <person name="Feau N."/>
            <person name="Henrissat B."/>
            <person name="Schoch C.L."/>
            <person name="Horwitz B.A."/>
            <person name="Barry K.W."/>
            <person name="Condon B.J."/>
            <person name="Copeland A.C."/>
            <person name="Dhillon B."/>
            <person name="Glaser F."/>
            <person name="Hesse C.N."/>
            <person name="Kosti I."/>
            <person name="LaButti K."/>
            <person name="Lindquist E.A."/>
            <person name="Lucas S."/>
            <person name="Salamov A.A."/>
            <person name="Bradshaw R.E."/>
            <person name="Ciuffetti L."/>
            <person name="Hamelin R.C."/>
            <person name="Kema G.H.J."/>
            <person name="Lawrence C."/>
            <person name="Scott J.A."/>
            <person name="Spatafora J.W."/>
            <person name="Turgeon B.G."/>
            <person name="de Wit P.J.G.M."/>
            <person name="Zhong S."/>
            <person name="Goodwin S.B."/>
            <person name="Grigoriev I.V."/>
        </authorList>
    </citation>
    <scope>NUCLEOTIDE SEQUENCE [LARGE SCALE GENOMIC DNA]</scope>
    <source>
        <strain evidence="1 2">CIRAD86</strain>
    </source>
</reference>
<keyword evidence="2" id="KW-1185">Reference proteome</keyword>
<gene>
    <name evidence="1" type="ORF">MYCFIDRAFT_170867</name>
</gene>
<proteinExistence type="predicted"/>
<organism evidence="1 2">
    <name type="scientific">Pseudocercospora fijiensis (strain CIRAD86)</name>
    <name type="common">Black leaf streak disease fungus</name>
    <name type="synonym">Mycosphaerella fijiensis</name>
    <dbReference type="NCBI Taxonomy" id="383855"/>
    <lineage>
        <taxon>Eukaryota</taxon>
        <taxon>Fungi</taxon>
        <taxon>Dikarya</taxon>
        <taxon>Ascomycota</taxon>
        <taxon>Pezizomycotina</taxon>
        <taxon>Dothideomycetes</taxon>
        <taxon>Dothideomycetidae</taxon>
        <taxon>Mycosphaerellales</taxon>
        <taxon>Mycosphaerellaceae</taxon>
        <taxon>Pseudocercospora</taxon>
    </lineage>
</organism>
<dbReference type="AlphaFoldDB" id="N1Q958"/>
<evidence type="ECO:0000313" key="2">
    <source>
        <dbReference type="Proteomes" id="UP000016932"/>
    </source>
</evidence>